<name>A0A833TE82_JUGRE</name>
<comment type="caution">
    <text evidence="2">The sequence shown here is derived from an EMBL/GenBank/DDBJ whole genome shotgun (WGS) entry which is preliminary data.</text>
</comment>
<dbReference type="InterPro" id="IPR032675">
    <property type="entry name" value="LRR_dom_sf"/>
</dbReference>
<dbReference type="EMBL" id="LIHL02000015">
    <property type="protein sequence ID" value="KAF5445502.1"/>
    <property type="molecule type" value="Genomic_DNA"/>
</dbReference>
<feature type="region of interest" description="Disordered" evidence="1">
    <location>
        <begin position="95"/>
        <end position="117"/>
    </location>
</feature>
<reference evidence="2" key="2">
    <citation type="submission" date="2020-03" db="EMBL/GenBank/DDBJ databases">
        <title>Walnut 2.0.</title>
        <authorList>
            <person name="Marrano A."/>
            <person name="Britton M."/>
            <person name="Zimin A.V."/>
            <person name="Zaini P.A."/>
            <person name="Workman R."/>
            <person name="Puiu D."/>
            <person name="Bianco L."/>
            <person name="Allen B.J."/>
            <person name="Troggio M."/>
            <person name="Leslie C.A."/>
            <person name="Timp W."/>
            <person name="Dendekar A."/>
            <person name="Salzberg S.L."/>
            <person name="Neale D.B."/>
        </authorList>
    </citation>
    <scope>NUCLEOTIDE SEQUENCE</scope>
    <source>
        <tissue evidence="2">Leaves</tissue>
    </source>
</reference>
<evidence type="ECO:0000256" key="1">
    <source>
        <dbReference type="SAM" id="MobiDB-lite"/>
    </source>
</evidence>
<accession>A0A833TE82</accession>
<dbReference type="Proteomes" id="UP000619265">
    <property type="component" value="Unassembled WGS sequence"/>
</dbReference>
<dbReference type="AlphaFoldDB" id="A0A833TE82"/>
<organism evidence="2 3">
    <name type="scientific">Juglans regia</name>
    <name type="common">English walnut</name>
    <dbReference type="NCBI Taxonomy" id="51240"/>
    <lineage>
        <taxon>Eukaryota</taxon>
        <taxon>Viridiplantae</taxon>
        <taxon>Streptophyta</taxon>
        <taxon>Embryophyta</taxon>
        <taxon>Tracheophyta</taxon>
        <taxon>Spermatophyta</taxon>
        <taxon>Magnoliopsida</taxon>
        <taxon>eudicotyledons</taxon>
        <taxon>Gunneridae</taxon>
        <taxon>Pentapetalae</taxon>
        <taxon>rosids</taxon>
        <taxon>fabids</taxon>
        <taxon>Fagales</taxon>
        <taxon>Juglandaceae</taxon>
        <taxon>Juglans</taxon>
    </lineage>
</organism>
<gene>
    <name evidence="2" type="ORF">F2P56_034549</name>
</gene>
<evidence type="ECO:0000313" key="3">
    <source>
        <dbReference type="Proteomes" id="UP000619265"/>
    </source>
</evidence>
<dbReference type="Gramene" id="Jr15_10600_p1">
    <property type="protein sequence ID" value="cds.Jr15_10600_p1"/>
    <property type="gene ID" value="Jr15_10600"/>
</dbReference>
<proteinExistence type="predicted"/>
<sequence>MTLPASLTRLCISKFSNLECLCLRNLTSLETLQISYCKKLKCFSEDALPPSLQRLLINKCPLLEERYKKDQRGEWRRIADIPCVKINGVYIYDTKTEEDETETEEYETETEEDPKLRPTFAEIMAALKPLQKPIASSQVPRPSKSTGSGRQRASPSQTAEEAS</sequence>
<dbReference type="SUPFAM" id="SSF52058">
    <property type="entry name" value="L domain-like"/>
    <property type="match status" value="1"/>
</dbReference>
<feature type="compositionally biased region" description="Acidic residues" evidence="1">
    <location>
        <begin position="96"/>
        <end position="112"/>
    </location>
</feature>
<reference evidence="2" key="1">
    <citation type="submission" date="2015-10" db="EMBL/GenBank/DDBJ databases">
        <authorList>
            <person name="Martinez-Garcia P.J."/>
            <person name="Crepeau M.W."/>
            <person name="Puiu D."/>
            <person name="Gonzalez-Ibeas D."/>
            <person name="Whalen J."/>
            <person name="Stevens K."/>
            <person name="Paul R."/>
            <person name="Butterfield T."/>
            <person name="Britton M."/>
            <person name="Reagan R."/>
            <person name="Chakraborty S."/>
            <person name="Walawage S.L."/>
            <person name="Vasquez-Gross H.A."/>
            <person name="Cardeno C."/>
            <person name="Famula R."/>
            <person name="Pratt K."/>
            <person name="Kuruganti S."/>
            <person name="Aradhya M.K."/>
            <person name="Leslie C.A."/>
            <person name="Dandekar A.M."/>
            <person name="Salzberg S.L."/>
            <person name="Wegrzyn J.L."/>
            <person name="Langley C.H."/>
            <person name="Neale D.B."/>
        </authorList>
    </citation>
    <scope>NUCLEOTIDE SEQUENCE</scope>
    <source>
        <tissue evidence="2">Leaves</tissue>
    </source>
</reference>
<evidence type="ECO:0000313" key="2">
    <source>
        <dbReference type="EMBL" id="KAF5445502.1"/>
    </source>
</evidence>
<feature type="region of interest" description="Disordered" evidence="1">
    <location>
        <begin position="130"/>
        <end position="163"/>
    </location>
</feature>
<protein>
    <submittedName>
        <fullName evidence="2">Uncharacterized protein</fullName>
    </submittedName>
</protein>
<dbReference type="Gene3D" id="3.80.10.10">
    <property type="entry name" value="Ribonuclease Inhibitor"/>
    <property type="match status" value="1"/>
</dbReference>
<feature type="compositionally biased region" description="Polar residues" evidence="1">
    <location>
        <begin position="134"/>
        <end position="163"/>
    </location>
</feature>